<dbReference type="RefSeq" id="WP_100988570.1">
    <property type="nucleotide sequence ID" value="NZ_CP025096.1"/>
</dbReference>
<organism evidence="7 8">
    <name type="scientific">Spirosoma pollinicola</name>
    <dbReference type="NCBI Taxonomy" id="2057025"/>
    <lineage>
        <taxon>Bacteria</taxon>
        <taxon>Pseudomonadati</taxon>
        <taxon>Bacteroidota</taxon>
        <taxon>Cytophagia</taxon>
        <taxon>Cytophagales</taxon>
        <taxon>Cytophagaceae</taxon>
        <taxon>Spirosoma</taxon>
    </lineage>
</organism>
<feature type="domain" description="ABC transporter" evidence="6">
    <location>
        <begin position="5"/>
        <end position="232"/>
    </location>
</feature>
<evidence type="ECO:0000313" key="8">
    <source>
        <dbReference type="Proteomes" id="UP000232883"/>
    </source>
</evidence>
<evidence type="ECO:0000256" key="2">
    <source>
        <dbReference type="ARBA" id="ARBA00022448"/>
    </source>
</evidence>
<dbReference type="InterPro" id="IPR003439">
    <property type="entry name" value="ABC_transporter-like_ATP-bd"/>
</dbReference>
<dbReference type="SMART" id="SM00382">
    <property type="entry name" value="AAA"/>
    <property type="match status" value="1"/>
</dbReference>
<dbReference type="InterPro" id="IPR017871">
    <property type="entry name" value="ABC_transporter-like_CS"/>
</dbReference>
<dbReference type="Gene3D" id="3.40.50.300">
    <property type="entry name" value="P-loop containing nucleotide triphosphate hydrolases"/>
    <property type="match status" value="1"/>
</dbReference>
<evidence type="ECO:0000256" key="4">
    <source>
        <dbReference type="ARBA" id="ARBA00022741"/>
    </source>
</evidence>
<dbReference type="PROSITE" id="PS50893">
    <property type="entry name" value="ABC_TRANSPORTER_2"/>
    <property type="match status" value="1"/>
</dbReference>
<gene>
    <name evidence="7" type="ORF">CWM47_14045</name>
</gene>
<dbReference type="OrthoDB" id="9808363at2"/>
<dbReference type="SUPFAM" id="SSF52540">
    <property type="entry name" value="P-loop containing nucleoside triphosphate hydrolases"/>
    <property type="match status" value="1"/>
</dbReference>
<evidence type="ECO:0000259" key="6">
    <source>
        <dbReference type="PROSITE" id="PS50893"/>
    </source>
</evidence>
<dbReference type="PANTHER" id="PTHR42711">
    <property type="entry name" value="ABC TRANSPORTER ATP-BINDING PROTEIN"/>
    <property type="match status" value="1"/>
</dbReference>
<sequence>MNNILETHHIVKQYAEHRALDDVSLSVPKGCIFGLLGPNGAGKTSLIRIINQITAPDSGEVILDGERLNPSHIKRIGYLPEERGLYKKMKVGEQLLYLAQLKGLSEKQAMDKLKIWFIKFDIKAWWNKNVEDLSKGMQQKVQFVATVMHEPDLIILDEPFSGFDPINANLIKDEILELRDKGKTIIFSTHRMESVEELCDNIALINRAHKVLDGPKRAIKEQFKTHTYHVEYQGELETLPTAFDVINTRPTDDGFLRADIRIPPDAAVNDLIRYLLDRVDVRSFGENIPSMNDIFIQAVGEVPTT</sequence>
<dbReference type="InterPro" id="IPR003593">
    <property type="entry name" value="AAA+_ATPase"/>
</dbReference>
<proteinExistence type="inferred from homology"/>
<dbReference type="PANTHER" id="PTHR42711:SF5">
    <property type="entry name" value="ABC TRANSPORTER ATP-BINDING PROTEIN NATA"/>
    <property type="match status" value="1"/>
</dbReference>
<dbReference type="GO" id="GO:0005524">
    <property type="term" value="F:ATP binding"/>
    <property type="evidence" value="ECO:0007669"/>
    <property type="project" value="UniProtKB-KW"/>
</dbReference>
<keyword evidence="2" id="KW-0813">Transport</keyword>
<dbReference type="Proteomes" id="UP000232883">
    <property type="component" value="Chromosome"/>
</dbReference>
<reference evidence="7 8" key="1">
    <citation type="submission" date="2017-11" db="EMBL/GenBank/DDBJ databases">
        <title>Taxonomic description and genome sequences of Spirosoma HA7 sp. nov., isolated from pollen microhabitat of Corylus avellana.</title>
        <authorList>
            <person name="Ambika Manirajan B."/>
            <person name="Suarez C."/>
            <person name="Ratering S."/>
            <person name="Geissler-Plaum R."/>
            <person name="Cardinale M."/>
            <person name="Sylvia S."/>
        </authorList>
    </citation>
    <scope>NUCLEOTIDE SEQUENCE [LARGE SCALE GENOMIC DNA]</scope>
    <source>
        <strain evidence="7 8">HA7</strain>
    </source>
</reference>
<dbReference type="InterPro" id="IPR025302">
    <property type="entry name" value="DrrA1/2-like_C"/>
</dbReference>
<dbReference type="Pfam" id="PF00005">
    <property type="entry name" value="ABC_tran"/>
    <property type="match status" value="1"/>
</dbReference>
<evidence type="ECO:0000256" key="3">
    <source>
        <dbReference type="ARBA" id="ARBA00022458"/>
    </source>
</evidence>
<keyword evidence="4" id="KW-0547">Nucleotide-binding</keyword>
<protein>
    <submittedName>
        <fullName evidence="7">ABC transporter ATP-binding protein</fullName>
    </submittedName>
</protein>
<evidence type="ECO:0000313" key="7">
    <source>
        <dbReference type="EMBL" id="AUD02854.1"/>
    </source>
</evidence>
<dbReference type="GO" id="GO:0016887">
    <property type="term" value="F:ATP hydrolysis activity"/>
    <property type="evidence" value="ECO:0007669"/>
    <property type="project" value="InterPro"/>
</dbReference>
<evidence type="ECO:0000256" key="1">
    <source>
        <dbReference type="ARBA" id="ARBA00005417"/>
    </source>
</evidence>
<dbReference type="EMBL" id="CP025096">
    <property type="protein sequence ID" value="AUD02854.1"/>
    <property type="molecule type" value="Genomic_DNA"/>
</dbReference>
<keyword evidence="5 7" id="KW-0067">ATP-binding</keyword>
<dbReference type="InterPro" id="IPR050763">
    <property type="entry name" value="ABC_transporter_ATP-binding"/>
</dbReference>
<dbReference type="AlphaFoldDB" id="A0A2K8YZ52"/>
<dbReference type="KEGG" id="spir:CWM47_14045"/>
<accession>A0A2K8YZ52</accession>
<keyword evidence="3" id="KW-0536">Nodulation</keyword>
<comment type="similarity">
    <text evidence="1">Belongs to the ABC transporter superfamily.</text>
</comment>
<name>A0A2K8YZ52_9BACT</name>
<dbReference type="PROSITE" id="PS00211">
    <property type="entry name" value="ABC_TRANSPORTER_1"/>
    <property type="match status" value="1"/>
</dbReference>
<keyword evidence="8" id="KW-1185">Reference proteome</keyword>
<dbReference type="InterPro" id="IPR027417">
    <property type="entry name" value="P-loop_NTPase"/>
</dbReference>
<evidence type="ECO:0000256" key="5">
    <source>
        <dbReference type="ARBA" id="ARBA00022840"/>
    </source>
</evidence>
<dbReference type="Pfam" id="PF13732">
    <property type="entry name" value="DrrA1-3_C"/>
    <property type="match status" value="1"/>
</dbReference>
<dbReference type="CDD" id="cd03269">
    <property type="entry name" value="ABC_putative_ATPase"/>
    <property type="match status" value="1"/>
</dbReference>